<dbReference type="InterPro" id="IPR020578">
    <property type="entry name" value="Aminotrans_V_PyrdxlP_BS"/>
</dbReference>
<evidence type="ECO:0000256" key="4">
    <source>
        <dbReference type="PIRSR" id="PIRSR000524-1"/>
    </source>
</evidence>
<evidence type="ECO:0000256" key="7">
    <source>
        <dbReference type="RuleBase" id="RU004504"/>
    </source>
</evidence>
<dbReference type="Gene3D" id="3.40.640.10">
    <property type="entry name" value="Type I PLP-dependent aspartate aminotransferase-like (Major domain)"/>
    <property type="match status" value="1"/>
</dbReference>
<comment type="cofactor">
    <cofactor evidence="1 5 7">
        <name>pyridoxal 5'-phosphate</name>
        <dbReference type="ChEBI" id="CHEBI:597326"/>
    </cofactor>
</comment>
<dbReference type="InterPro" id="IPR024169">
    <property type="entry name" value="SP_NH2Trfase/AEP_transaminase"/>
</dbReference>
<dbReference type="InterPro" id="IPR015421">
    <property type="entry name" value="PyrdxlP-dep_Trfase_major"/>
</dbReference>
<dbReference type="InterPro" id="IPR000192">
    <property type="entry name" value="Aminotrans_V_dom"/>
</dbReference>
<dbReference type="PANTHER" id="PTHR21152:SF40">
    <property type="entry name" value="ALANINE--GLYOXYLATE AMINOTRANSFERASE"/>
    <property type="match status" value="1"/>
</dbReference>
<dbReference type="PIRSF" id="PIRSF000524">
    <property type="entry name" value="SPT"/>
    <property type="match status" value="1"/>
</dbReference>
<dbReference type="GO" id="GO:0004760">
    <property type="term" value="F:L-serine-pyruvate transaminase activity"/>
    <property type="evidence" value="ECO:0007669"/>
    <property type="project" value="TreeGrafter"/>
</dbReference>
<keyword evidence="9" id="KW-0032">Aminotransferase</keyword>
<comment type="caution">
    <text evidence="9">The sequence shown here is derived from an EMBL/GenBank/DDBJ whole genome shotgun (WGS) entry which is preliminary data.</text>
</comment>
<dbReference type="FunFam" id="3.90.1150.10:FF:000204">
    <property type="entry name" value="Hypothetical aminotransferase"/>
    <property type="match status" value="1"/>
</dbReference>
<evidence type="ECO:0000313" key="10">
    <source>
        <dbReference type="Proteomes" id="UP000287447"/>
    </source>
</evidence>
<evidence type="ECO:0000313" key="9">
    <source>
        <dbReference type="EMBL" id="RVU39251.1"/>
    </source>
</evidence>
<dbReference type="GO" id="GO:0008453">
    <property type="term" value="F:alanine-glyoxylate transaminase activity"/>
    <property type="evidence" value="ECO:0007669"/>
    <property type="project" value="TreeGrafter"/>
</dbReference>
<gene>
    <name evidence="9" type="ORF">EOI86_08415</name>
</gene>
<protein>
    <submittedName>
        <fullName evidence="9">Aminotransferase class V-fold PLP-dependent enzyme</fullName>
    </submittedName>
</protein>
<proteinExistence type="inferred from homology"/>
<dbReference type="RefSeq" id="WP_127764622.1">
    <property type="nucleotide sequence ID" value="NZ_SADE01000001.1"/>
</dbReference>
<name>A0A3S2VS55_9PROT</name>
<keyword evidence="10" id="KW-1185">Reference proteome</keyword>
<feature type="modified residue" description="N6-(pyridoxal phosphate)lysine" evidence="5">
    <location>
        <position position="213"/>
    </location>
</feature>
<dbReference type="PANTHER" id="PTHR21152">
    <property type="entry name" value="AMINOTRANSFERASE CLASS V"/>
    <property type="match status" value="1"/>
</dbReference>
<organism evidence="9 10">
    <name type="scientific">Hwanghaeella grinnelliae</name>
    <dbReference type="NCBI Taxonomy" id="2500179"/>
    <lineage>
        <taxon>Bacteria</taxon>
        <taxon>Pseudomonadati</taxon>
        <taxon>Pseudomonadota</taxon>
        <taxon>Alphaproteobacteria</taxon>
        <taxon>Rhodospirillales</taxon>
        <taxon>Rhodospirillaceae</taxon>
        <taxon>Hwanghaeella</taxon>
    </lineage>
</organism>
<evidence type="ECO:0000256" key="6">
    <source>
        <dbReference type="RuleBase" id="RU004075"/>
    </source>
</evidence>
<evidence type="ECO:0000256" key="5">
    <source>
        <dbReference type="PIRSR" id="PIRSR000524-50"/>
    </source>
</evidence>
<evidence type="ECO:0000256" key="1">
    <source>
        <dbReference type="ARBA" id="ARBA00001933"/>
    </source>
</evidence>
<evidence type="ECO:0000256" key="2">
    <source>
        <dbReference type="ARBA" id="ARBA00009236"/>
    </source>
</evidence>
<reference evidence="10" key="1">
    <citation type="submission" date="2019-01" db="EMBL/GenBank/DDBJ databases">
        <title>Gri0909 isolated from a small marine red alga.</title>
        <authorList>
            <person name="Kim J."/>
            <person name="Jeong S.E."/>
            <person name="Jeon C.O."/>
        </authorList>
    </citation>
    <scope>NUCLEOTIDE SEQUENCE [LARGE SCALE GENOMIC DNA]</scope>
    <source>
        <strain evidence="10">Gri0909</strain>
    </source>
</reference>
<dbReference type="Proteomes" id="UP000287447">
    <property type="component" value="Unassembled WGS sequence"/>
</dbReference>
<dbReference type="GO" id="GO:0019265">
    <property type="term" value="P:glycine biosynthetic process, by transamination of glyoxylate"/>
    <property type="evidence" value="ECO:0007669"/>
    <property type="project" value="TreeGrafter"/>
</dbReference>
<dbReference type="OrthoDB" id="389074at2"/>
<dbReference type="SUPFAM" id="SSF53383">
    <property type="entry name" value="PLP-dependent transferases"/>
    <property type="match status" value="1"/>
</dbReference>
<dbReference type="FunFam" id="3.40.640.10:FF:000054">
    <property type="entry name" value="Serine--glyoxylate aminotransferase"/>
    <property type="match status" value="1"/>
</dbReference>
<dbReference type="InterPro" id="IPR015422">
    <property type="entry name" value="PyrdxlP-dep_Trfase_small"/>
</dbReference>
<sequence length="409" mass="44070">MSVQRAPVATAANEVTPVRRGREFLNVPGPTNIPGRILNAMHRPAVDFSGPEFIDIAMSCFRDLKWLFRTEGDVFIYAANGHAAWEAAMVNTLSAGDTILVPETGHFSTGWGETAESLGLKVKTVASDWRRAIDPAAVEQALRADADHAIKAVLMVHTDTATGVTSDIRALRAAIDAAGHPALFMVDAIASLATTELEMDAWKIDVVIGASQKGLMCPPGVALVAAGARALEAHATSSLPKRYWDWTARRAKEHYRKFCGTAPEHTIFAMREALNMLQEETLEGAFRRHERLSEAVRLCVGRWCEGGALQFNAVNPDERSNAVTTILLPPGVDTDTMRAMCRDNFSVAVGGGLGKLIGKAFRIGHMGDMNEPMILGCLAAVEAALKRLDVPIGSGGVQIAIDWLAQPPR</sequence>
<dbReference type="Gene3D" id="3.90.1150.10">
    <property type="entry name" value="Aspartate Aminotransferase, domain 1"/>
    <property type="match status" value="1"/>
</dbReference>
<keyword evidence="3 5" id="KW-0663">Pyridoxal phosphate</keyword>
<feature type="domain" description="Aminotransferase class V" evidence="8">
    <location>
        <begin position="81"/>
        <end position="350"/>
    </location>
</feature>
<dbReference type="Pfam" id="PF00266">
    <property type="entry name" value="Aminotran_5"/>
    <property type="match status" value="1"/>
</dbReference>
<dbReference type="AlphaFoldDB" id="A0A3S2VS55"/>
<keyword evidence="9" id="KW-0808">Transferase</keyword>
<feature type="binding site" evidence="4">
    <location>
        <position position="362"/>
    </location>
    <ligand>
        <name>substrate</name>
    </ligand>
</feature>
<evidence type="ECO:0000256" key="3">
    <source>
        <dbReference type="ARBA" id="ARBA00022898"/>
    </source>
</evidence>
<comment type="similarity">
    <text evidence="2 6">Belongs to the class-V pyridoxal-phosphate-dependent aminotransferase family.</text>
</comment>
<evidence type="ECO:0000259" key="8">
    <source>
        <dbReference type="Pfam" id="PF00266"/>
    </source>
</evidence>
<dbReference type="InterPro" id="IPR015424">
    <property type="entry name" value="PyrdxlP-dep_Trfase"/>
</dbReference>
<dbReference type="PROSITE" id="PS00595">
    <property type="entry name" value="AA_TRANSFER_CLASS_5"/>
    <property type="match status" value="1"/>
</dbReference>
<dbReference type="EMBL" id="SADE01000001">
    <property type="protein sequence ID" value="RVU39251.1"/>
    <property type="molecule type" value="Genomic_DNA"/>
</dbReference>
<accession>A0A3S2VS55</accession>